<proteinExistence type="predicted"/>
<dbReference type="Proteomes" id="UP000708148">
    <property type="component" value="Unassembled WGS sequence"/>
</dbReference>
<gene>
    <name evidence="2" type="ORF">OSTQU699_LOCUS423</name>
</gene>
<name>A0A8S1IUS6_9CHLO</name>
<feature type="transmembrane region" description="Helical" evidence="1">
    <location>
        <begin position="124"/>
        <end position="142"/>
    </location>
</feature>
<evidence type="ECO:0000313" key="3">
    <source>
        <dbReference type="Proteomes" id="UP000708148"/>
    </source>
</evidence>
<feature type="transmembrane region" description="Helical" evidence="1">
    <location>
        <begin position="83"/>
        <end position="104"/>
    </location>
</feature>
<evidence type="ECO:0000313" key="2">
    <source>
        <dbReference type="EMBL" id="CAD7695062.1"/>
    </source>
</evidence>
<keyword evidence="1" id="KW-1133">Transmembrane helix</keyword>
<organism evidence="2 3">
    <name type="scientific">Ostreobium quekettii</name>
    <dbReference type="NCBI Taxonomy" id="121088"/>
    <lineage>
        <taxon>Eukaryota</taxon>
        <taxon>Viridiplantae</taxon>
        <taxon>Chlorophyta</taxon>
        <taxon>core chlorophytes</taxon>
        <taxon>Ulvophyceae</taxon>
        <taxon>TCBD clade</taxon>
        <taxon>Bryopsidales</taxon>
        <taxon>Ostreobineae</taxon>
        <taxon>Ostreobiaceae</taxon>
        <taxon>Ostreobium</taxon>
    </lineage>
</organism>
<accession>A0A8S1IUS6</accession>
<comment type="caution">
    <text evidence="2">The sequence shown here is derived from an EMBL/GenBank/DDBJ whole genome shotgun (WGS) entry which is preliminary data.</text>
</comment>
<protein>
    <submittedName>
        <fullName evidence="2">Uncharacterized protein</fullName>
    </submittedName>
</protein>
<reference evidence="2" key="1">
    <citation type="submission" date="2020-12" db="EMBL/GenBank/DDBJ databases">
        <authorList>
            <person name="Iha C."/>
        </authorList>
    </citation>
    <scope>NUCLEOTIDE SEQUENCE</scope>
</reference>
<evidence type="ECO:0000256" key="1">
    <source>
        <dbReference type="SAM" id="Phobius"/>
    </source>
</evidence>
<dbReference type="EMBL" id="CAJHUC010000301">
    <property type="protein sequence ID" value="CAD7695062.1"/>
    <property type="molecule type" value="Genomic_DNA"/>
</dbReference>
<keyword evidence="1" id="KW-0472">Membrane</keyword>
<sequence>MPSASLTCCKSSEAPNLHVDSLGGMMVTAKRSGGSRWKHGKLGSAARMDDLRPELPDRSSLCADCCVANVCTLLWDEVRNVRFVYLLVHLPSTALWLLSEAMFWCWAVKGKALWSATGNVGSGFVDGYFFVFPFLFSFHFCGEEGRLAMAGL</sequence>
<keyword evidence="3" id="KW-1185">Reference proteome</keyword>
<dbReference type="AlphaFoldDB" id="A0A8S1IUS6"/>
<keyword evidence="1" id="KW-0812">Transmembrane</keyword>